<dbReference type="EMBL" id="DVHM01000017">
    <property type="protein sequence ID" value="HIR69843.1"/>
    <property type="molecule type" value="Genomic_DNA"/>
</dbReference>
<evidence type="ECO:0000313" key="2">
    <source>
        <dbReference type="EMBL" id="HIR69843.1"/>
    </source>
</evidence>
<sequence length="518" mass="58110">MSWGKRILRSLLLLAFLGSLLWAAISFSAQRLAEETEPESESASGVCRIRITYPVYEDVTKIEDLPEVQEAVNDITVEKIGVEVELVPVDMSGIQDDYLLWLGRGERFDLMLVRGQDIATYIDKDLILPLDSYLQRSAAHIGNKNNWTGGTLSRGAEMQGRIYGIACLSGQEANGYGLWISGSLLTESGFAYDPDHIYTLEELDLLFASLKERYPDSYPLGQITSGQTSSSAGYYTILGDALGRDILTGVVQNESDAVINPFETLEYYGFLTYMRQWYEEGYIYPDGVIYDASVLELLKERRILTFPASSYPGTFSQIVGKETDYVCLRTTEVSRQSGVDGYLTIPATSRYPEQAAEFLDLLYSDRKLAYLLNYGISGEHYEITDWERGLLEPVRDADGNPEGFYNPFARIGDISKLYSFGTAVDDIMRNSYVAGAENTATRYSGFVYDTTSVSRQIDDVREVIREYTPILECGCVELDANYTTFLNRLREAGIDEILADKQAQLDAWLIRQGLKSAM</sequence>
<dbReference type="SUPFAM" id="SSF53850">
    <property type="entry name" value="Periplasmic binding protein-like II"/>
    <property type="match status" value="1"/>
</dbReference>
<feature type="domain" description="DUF3502" evidence="1">
    <location>
        <begin position="443"/>
        <end position="509"/>
    </location>
</feature>
<proteinExistence type="predicted"/>
<dbReference type="Pfam" id="PF12010">
    <property type="entry name" value="DUF3502"/>
    <property type="match status" value="1"/>
</dbReference>
<dbReference type="AlphaFoldDB" id="A0A9D1JA14"/>
<comment type="caution">
    <text evidence="2">The sequence shown here is derived from an EMBL/GenBank/DDBJ whole genome shotgun (WGS) entry which is preliminary data.</text>
</comment>
<reference evidence="2" key="2">
    <citation type="journal article" date="2021" name="PeerJ">
        <title>Extensive microbial diversity within the chicken gut microbiome revealed by metagenomics and culture.</title>
        <authorList>
            <person name="Gilroy R."/>
            <person name="Ravi A."/>
            <person name="Getino M."/>
            <person name="Pursley I."/>
            <person name="Horton D.L."/>
            <person name="Alikhan N.F."/>
            <person name="Baker D."/>
            <person name="Gharbi K."/>
            <person name="Hall N."/>
            <person name="Watson M."/>
            <person name="Adriaenssens E.M."/>
            <person name="Foster-Nyarko E."/>
            <person name="Jarju S."/>
            <person name="Secka A."/>
            <person name="Antonio M."/>
            <person name="Oren A."/>
            <person name="Chaudhuri R.R."/>
            <person name="La Ragione R."/>
            <person name="Hildebrand F."/>
            <person name="Pallen M.J."/>
        </authorList>
    </citation>
    <scope>NUCLEOTIDE SEQUENCE</scope>
    <source>
        <strain evidence="2">ChiSjej5B23-6657</strain>
    </source>
</reference>
<dbReference type="Proteomes" id="UP000823912">
    <property type="component" value="Unassembled WGS sequence"/>
</dbReference>
<evidence type="ECO:0000313" key="3">
    <source>
        <dbReference type="Proteomes" id="UP000823912"/>
    </source>
</evidence>
<evidence type="ECO:0000259" key="1">
    <source>
        <dbReference type="Pfam" id="PF12010"/>
    </source>
</evidence>
<reference evidence="2" key="1">
    <citation type="submission" date="2020-10" db="EMBL/GenBank/DDBJ databases">
        <authorList>
            <person name="Gilroy R."/>
        </authorList>
    </citation>
    <scope>NUCLEOTIDE SEQUENCE</scope>
    <source>
        <strain evidence="2">ChiSjej5B23-6657</strain>
    </source>
</reference>
<dbReference type="InterPro" id="IPR022627">
    <property type="entry name" value="DUF3502"/>
</dbReference>
<organism evidence="2 3">
    <name type="scientific">Candidatus Pullilachnospira gallistercoris</name>
    <dbReference type="NCBI Taxonomy" id="2840911"/>
    <lineage>
        <taxon>Bacteria</taxon>
        <taxon>Bacillati</taxon>
        <taxon>Bacillota</taxon>
        <taxon>Clostridia</taxon>
        <taxon>Lachnospirales</taxon>
        <taxon>Lachnospiraceae</taxon>
        <taxon>Lachnospiraceae incertae sedis</taxon>
        <taxon>Candidatus Pullilachnospira</taxon>
    </lineage>
</organism>
<accession>A0A9D1JA14</accession>
<dbReference type="Gene3D" id="3.40.190.10">
    <property type="entry name" value="Periplasmic binding protein-like II"/>
    <property type="match status" value="1"/>
</dbReference>
<protein>
    <submittedName>
        <fullName evidence="2">ABC transporter substrate-binding protein</fullName>
    </submittedName>
</protein>
<name>A0A9D1JA14_9FIRM</name>
<gene>
    <name evidence="2" type="ORF">IAA55_01020</name>
</gene>